<gene>
    <name evidence="1" type="ORF">OAUR00152_LOCUS24068</name>
</gene>
<accession>A0A7S4MZF9</accession>
<reference evidence="1" key="1">
    <citation type="submission" date="2021-01" db="EMBL/GenBank/DDBJ databases">
        <authorList>
            <person name="Corre E."/>
            <person name="Pelletier E."/>
            <person name="Niang G."/>
            <person name="Scheremetjew M."/>
            <person name="Finn R."/>
            <person name="Kale V."/>
            <person name="Holt S."/>
            <person name="Cochrane G."/>
            <person name="Meng A."/>
            <person name="Brown T."/>
            <person name="Cohen L."/>
        </authorList>
    </citation>
    <scope>NUCLEOTIDE SEQUENCE</scope>
    <source>
        <strain evidence="1">Isolate 1302-5</strain>
    </source>
</reference>
<protein>
    <submittedName>
        <fullName evidence="1">Uncharacterized protein</fullName>
    </submittedName>
</protein>
<name>A0A7S4MZF9_9STRA</name>
<evidence type="ECO:0000313" key="1">
    <source>
        <dbReference type="EMBL" id="CAE2256006.1"/>
    </source>
</evidence>
<organism evidence="1">
    <name type="scientific">Odontella aurita</name>
    <dbReference type="NCBI Taxonomy" id="265563"/>
    <lineage>
        <taxon>Eukaryota</taxon>
        <taxon>Sar</taxon>
        <taxon>Stramenopiles</taxon>
        <taxon>Ochrophyta</taxon>
        <taxon>Bacillariophyta</taxon>
        <taxon>Mediophyceae</taxon>
        <taxon>Biddulphiophycidae</taxon>
        <taxon>Eupodiscales</taxon>
        <taxon>Odontellaceae</taxon>
        <taxon>Odontella</taxon>
    </lineage>
</organism>
<dbReference type="EMBL" id="HBKQ01035059">
    <property type="protein sequence ID" value="CAE2256006.1"/>
    <property type="molecule type" value="Transcribed_RNA"/>
</dbReference>
<dbReference type="AlphaFoldDB" id="A0A7S4MZF9"/>
<sequence>MTHLSDSQVLKIPKDFKPKLLHKKHDARELSCKLGVVAASDKTKTFPETQCLTLSVPTIKEEPCTKHCMFPKSRKNPARSTSATEVYCLCPSPSFSQLSIVC</sequence>
<proteinExistence type="predicted"/>